<keyword evidence="1" id="KW-1133">Transmembrane helix</keyword>
<organism evidence="2 3">
    <name type="scientific">Lederbergia citri</name>
    <dbReference type="NCBI Taxonomy" id="2833580"/>
    <lineage>
        <taxon>Bacteria</taxon>
        <taxon>Bacillati</taxon>
        <taxon>Bacillota</taxon>
        <taxon>Bacilli</taxon>
        <taxon>Bacillales</taxon>
        <taxon>Bacillaceae</taxon>
        <taxon>Lederbergia</taxon>
    </lineage>
</organism>
<sequence length="391" mass="45845">MNKKIWLYRIIFSAFLMLLIVPLIQWKVKVKYIRLNGIEQFSPETSDSEGHYLLFYPTDYRFSQEFTLVKEVTNTGEVVKQYRIFDDDFGRMTPHQKPNDINQLYISFFGGIGGEYYFNYDIQKNRFKKVNVDYLENKVEIDHIRHYGDEIVFQTLASHKTGNQGFYSTISNATTQQSIETDYRRSPLSAPLLDFNGKVLYGTAGTVGDDDDYEHHGIAVADLINGSITYETFGTDNISLIPLFSTKDYAYIMGDNGKMYVYDQDFQFKIYEPFKHLPKQDYYDTSGSRQLALDEQRILYCLSDGEDKYSLGVFHLKDEPVFELFNRDFSNTDNWYEPLYQNVEEKEIYVKEMSNTKKKNHIIVIDNESLKIKAKFPVRNNHLLDFVVKTK</sequence>
<reference evidence="2 3" key="1">
    <citation type="submission" date="2021-05" db="EMBL/GenBank/DDBJ databases">
        <title>Novel Bacillus species.</title>
        <authorList>
            <person name="Liu G."/>
        </authorList>
    </citation>
    <scope>NUCLEOTIDE SEQUENCE [LARGE SCALE GENOMIC DNA]</scope>
    <source>
        <strain evidence="3">FJAT-49780</strain>
    </source>
</reference>
<dbReference type="Proteomes" id="UP000681414">
    <property type="component" value="Unassembled WGS sequence"/>
</dbReference>
<evidence type="ECO:0000256" key="1">
    <source>
        <dbReference type="SAM" id="Phobius"/>
    </source>
</evidence>
<dbReference type="RefSeq" id="WP_213125415.1">
    <property type="nucleotide sequence ID" value="NZ_JAGYPG010000002.1"/>
</dbReference>
<accession>A0A942THN3</accession>
<keyword evidence="1" id="KW-0812">Transmembrane</keyword>
<evidence type="ECO:0000313" key="2">
    <source>
        <dbReference type="EMBL" id="MBS4196274.1"/>
    </source>
</evidence>
<proteinExistence type="predicted"/>
<name>A0A942THN3_9BACI</name>
<gene>
    <name evidence="2" type="ORF">KHA97_14495</name>
</gene>
<keyword evidence="3" id="KW-1185">Reference proteome</keyword>
<protein>
    <submittedName>
        <fullName evidence="2">Uncharacterized protein</fullName>
    </submittedName>
</protein>
<comment type="caution">
    <text evidence="2">The sequence shown here is derived from an EMBL/GenBank/DDBJ whole genome shotgun (WGS) entry which is preliminary data.</text>
</comment>
<feature type="transmembrane region" description="Helical" evidence="1">
    <location>
        <begin position="6"/>
        <end position="24"/>
    </location>
</feature>
<dbReference type="EMBL" id="JAGYPG010000002">
    <property type="protein sequence ID" value="MBS4196274.1"/>
    <property type="molecule type" value="Genomic_DNA"/>
</dbReference>
<dbReference type="AlphaFoldDB" id="A0A942THN3"/>
<keyword evidence="1" id="KW-0472">Membrane</keyword>
<evidence type="ECO:0000313" key="3">
    <source>
        <dbReference type="Proteomes" id="UP000681414"/>
    </source>
</evidence>